<dbReference type="Proteomes" id="UP001295469">
    <property type="component" value="Chromosome A07"/>
</dbReference>
<name>A0A816Y8D2_BRANA</name>
<gene>
    <name evidence="1" type="ORF">DARMORV10_A07P00820.1</name>
    <name evidence="2" type="ORF">DARMORV10_A10P16460.1</name>
</gene>
<proteinExistence type="predicted"/>
<accession>A0A816Y8D2</accession>
<evidence type="ECO:0000313" key="2">
    <source>
        <dbReference type="EMBL" id="CAF2334253.1"/>
    </source>
</evidence>
<evidence type="ECO:0000313" key="1">
    <source>
        <dbReference type="EMBL" id="CAF2156737.1"/>
    </source>
</evidence>
<organism evidence="1">
    <name type="scientific">Brassica napus</name>
    <name type="common">Rape</name>
    <dbReference type="NCBI Taxonomy" id="3708"/>
    <lineage>
        <taxon>Eukaryota</taxon>
        <taxon>Viridiplantae</taxon>
        <taxon>Streptophyta</taxon>
        <taxon>Embryophyta</taxon>
        <taxon>Tracheophyta</taxon>
        <taxon>Spermatophyta</taxon>
        <taxon>Magnoliopsida</taxon>
        <taxon>eudicotyledons</taxon>
        <taxon>Gunneridae</taxon>
        <taxon>Pentapetalae</taxon>
        <taxon>rosids</taxon>
        <taxon>malvids</taxon>
        <taxon>Brassicales</taxon>
        <taxon>Brassicaceae</taxon>
        <taxon>Brassiceae</taxon>
        <taxon>Brassica</taxon>
    </lineage>
</organism>
<reference evidence="1" key="1">
    <citation type="submission" date="2021-01" db="EMBL/GenBank/DDBJ databases">
        <authorList>
            <consortium name="Genoscope - CEA"/>
            <person name="William W."/>
        </authorList>
    </citation>
    <scope>NUCLEOTIDE SEQUENCE</scope>
</reference>
<dbReference type="AlphaFoldDB" id="A0A816Y8D2"/>
<protein>
    <submittedName>
        <fullName evidence="1">(rape) hypothetical protein</fullName>
    </submittedName>
</protein>
<dbReference type="Proteomes" id="UP001295469">
    <property type="component" value="Chromosome A10"/>
</dbReference>
<sequence>MFGRRSRLCVESTHHLESVWGWFQWLEMSEKLTAEYSARGLRRVKQRRIRRIRWLCLQGRSMEYRRNKTRSMNLGRTLEKKR</sequence>
<dbReference type="EMBL" id="HG994361">
    <property type="protein sequence ID" value="CAF2156737.1"/>
    <property type="molecule type" value="Genomic_DNA"/>
</dbReference>
<dbReference type="EMBL" id="HG994364">
    <property type="protein sequence ID" value="CAF2334253.1"/>
    <property type="molecule type" value="Genomic_DNA"/>
</dbReference>